<dbReference type="GO" id="GO:0016787">
    <property type="term" value="F:hydrolase activity"/>
    <property type="evidence" value="ECO:0007669"/>
    <property type="project" value="UniProtKB-KW"/>
</dbReference>
<keyword evidence="3 10" id="KW-0378">Hydrolase</keyword>
<keyword evidence="6" id="KW-0694">RNA-binding</keyword>
<dbReference type="InterPro" id="IPR027417">
    <property type="entry name" value="P-loop_NTPase"/>
</dbReference>
<dbReference type="GO" id="GO:0004386">
    <property type="term" value="F:helicase activity"/>
    <property type="evidence" value="ECO:0007669"/>
    <property type="project" value="UniProtKB-KW"/>
</dbReference>
<dbReference type="EMBL" id="JBFOLJ010000007">
    <property type="protein sequence ID" value="KAL2522929.1"/>
    <property type="molecule type" value="Genomic_DNA"/>
</dbReference>
<dbReference type="InterPro" id="IPR000629">
    <property type="entry name" value="RNA-helicase_DEAD-box_CS"/>
</dbReference>
<dbReference type="PANTHER" id="PTHR47959:SF24">
    <property type="entry name" value="ATP-DEPENDENT RNA HELICASE"/>
    <property type="match status" value="1"/>
</dbReference>
<comment type="subcellular location">
    <subcellularLocation>
        <location evidence="1">Nucleus</location>
    </subcellularLocation>
</comment>
<dbReference type="CDD" id="cd17954">
    <property type="entry name" value="DEADc_DDX47"/>
    <property type="match status" value="1"/>
</dbReference>
<evidence type="ECO:0000256" key="5">
    <source>
        <dbReference type="ARBA" id="ARBA00022840"/>
    </source>
</evidence>
<accession>A0ABD1UD16</accession>
<evidence type="ECO:0000256" key="2">
    <source>
        <dbReference type="ARBA" id="ARBA00022741"/>
    </source>
</evidence>
<evidence type="ECO:0000313" key="14">
    <source>
        <dbReference type="EMBL" id="KAL2522929.1"/>
    </source>
</evidence>
<keyword evidence="7" id="KW-0539">Nucleus</keyword>
<dbReference type="Gene3D" id="2.70.150.10">
    <property type="entry name" value="Calcium-transporting ATPase, cytoplasmic transduction domain A"/>
    <property type="match status" value="1"/>
</dbReference>
<dbReference type="InterPro" id="IPR059000">
    <property type="entry name" value="ATPase_P-type_domA"/>
</dbReference>
<dbReference type="SUPFAM" id="SSF52540">
    <property type="entry name" value="P-loop containing nucleoside triphosphate hydrolases"/>
    <property type="match status" value="1"/>
</dbReference>
<feature type="domain" description="Helicase C-terminal" evidence="12">
    <location>
        <begin position="267"/>
        <end position="427"/>
    </location>
</feature>
<evidence type="ECO:0000256" key="1">
    <source>
        <dbReference type="ARBA" id="ARBA00004123"/>
    </source>
</evidence>
<evidence type="ECO:0000256" key="4">
    <source>
        <dbReference type="ARBA" id="ARBA00022806"/>
    </source>
</evidence>
<evidence type="ECO:0000313" key="15">
    <source>
        <dbReference type="Proteomes" id="UP001604277"/>
    </source>
</evidence>
<reference evidence="15" key="1">
    <citation type="submission" date="2024-07" db="EMBL/GenBank/DDBJ databases">
        <title>Two chromosome-level genome assemblies of Korean endemic species Abeliophyllum distichum and Forsythia ovata (Oleaceae).</title>
        <authorList>
            <person name="Jang H."/>
        </authorList>
    </citation>
    <scope>NUCLEOTIDE SEQUENCE [LARGE SCALE GENOMIC DNA]</scope>
</reference>
<dbReference type="InterPro" id="IPR011545">
    <property type="entry name" value="DEAD/DEAH_box_helicase_dom"/>
</dbReference>
<dbReference type="Pfam" id="PF00122">
    <property type="entry name" value="E1-E2_ATPase"/>
    <property type="match status" value="1"/>
</dbReference>
<feature type="short sequence motif" description="Q motif" evidence="9">
    <location>
        <begin position="54"/>
        <end position="82"/>
    </location>
</feature>
<dbReference type="SMART" id="SM00487">
    <property type="entry name" value="DEXDc"/>
    <property type="match status" value="1"/>
</dbReference>
<dbReference type="Pfam" id="PF00270">
    <property type="entry name" value="DEAD"/>
    <property type="match status" value="1"/>
</dbReference>
<name>A0ABD1UD16_9LAMI</name>
<dbReference type="InterPro" id="IPR044765">
    <property type="entry name" value="DDX47/Rrp3_DEADc"/>
</dbReference>
<keyword evidence="5 10" id="KW-0067">ATP-binding</keyword>
<dbReference type="InterPro" id="IPR008250">
    <property type="entry name" value="ATPase_P-typ_transduc_dom_A_sf"/>
</dbReference>
<evidence type="ECO:0000256" key="7">
    <source>
        <dbReference type="ARBA" id="ARBA00023242"/>
    </source>
</evidence>
<dbReference type="InterPro" id="IPR001650">
    <property type="entry name" value="Helicase_C-like"/>
</dbReference>
<feature type="domain" description="Helicase ATP-binding" evidence="11">
    <location>
        <begin position="85"/>
        <end position="256"/>
    </location>
</feature>
<protein>
    <submittedName>
        <fullName evidence="14">DEAD-box ATP-dependent RNA helicase 10</fullName>
    </submittedName>
</protein>
<evidence type="ECO:0000256" key="10">
    <source>
        <dbReference type="RuleBase" id="RU000492"/>
    </source>
</evidence>
<dbReference type="GO" id="GO:0003723">
    <property type="term" value="F:RNA binding"/>
    <property type="evidence" value="ECO:0007669"/>
    <property type="project" value="UniProtKB-KW"/>
</dbReference>
<evidence type="ECO:0000256" key="9">
    <source>
        <dbReference type="PROSITE-ProRule" id="PRU00552"/>
    </source>
</evidence>
<proteinExistence type="inferred from homology"/>
<dbReference type="Gene3D" id="3.40.50.300">
    <property type="entry name" value="P-loop containing nucleotide triphosphate hydrolases"/>
    <property type="match status" value="3"/>
</dbReference>
<sequence>MAEENEEAKSFNDLGVNDQLVEACDSLGWKTPTKIQIEAIPPALAMAEENEEAKSFNDLGVNDQLVEACDSLGWKTPTKIQIEAIPPALEGKDIIGLAQTGSGKTGAFAIPIIQALLEKEQAFFACVLSPTRELAIQIAEQFEALGSGIGLKCVVLVGGVDLAQQSILLGKRPHIVVATPGRLVDHLSNTKGFSLRALKYLVLDEADRLLNEDFEKAIDEILSVIPRERRTYLFSATMTKKVKKLQRACLRNPIKIEAASKYSTVDTLKQQYCFVAAKFKECYLVFILTEKPESTCMVFTRTCDATGLLAYLLRNLGFRAIPISGHMSQPKRLGALNKFKSGECNILICTDVASRGLDIPSVDVVINYDIPMNSKDYIHRVGRTARAGRSGVAISLINQYEMEWYLQIEKLIDKKLPKYPAEQDEVLQLLERVTEAKRISLMEKKSKKLRLRRKYRTRDIISIKLGDIIPAGARLLEVDPLKIDQANTLSAFTGESLPVTKKKGDEVFSGSTCKHGEIEAVVVATRVHSFFRKAAHLVDSTEVSGHFPEGYC</sequence>
<dbReference type="InterPro" id="IPR014014">
    <property type="entry name" value="RNA_helicase_DEAD_Q_motif"/>
</dbReference>
<dbReference type="InterPro" id="IPR014001">
    <property type="entry name" value="Helicase_ATP-bd"/>
</dbReference>
<dbReference type="CDD" id="cd18787">
    <property type="entry name" value="SF2_C_DEAD"/>
    <property type="match status" value="1"/>
</dbReference>
<evidence type="ECO:0000256" key="6">
    <source>
        <dbReference type="ARBA" id="ARBA00022884"/>
    </source>
</evidence>
<dbReference type="Pfam" id="PF00271">
    <property type="entry name" value="Helicase_C"/>
    <property type="match status" value="1"/>
</dbReference>
<dbReference type="PANTHER" id="PTHR47959">
    <property type="entry name" value="ATP-DEPENDENT RNA HELICASE RHLE-RELATED"/>
    <property type="match status" value="1"/>
</dbReference>
<organism evidence="14 15">
    <name type="scientific">Forsythia ovata</name>
    <dbReference type="NCBI Taxonomy" id="205694"/>
    <lineage>
        <taxon>Eukaryota</taxon>
        <taxon>Viridiplantae</taxon>
        <taxon>Streptophyta</taxon>
        <taxon>Embryophyta</taxon>
        <taxon>Tracheophyta</taxon>
        <taxon>Spermatophyta</taxon>
        <taxon>Magnoliopsida</taxon>
        <taxon>eudicotyledons</taxon>
        <taxon>Gunneridae</taxon>
        <taxon>Pentapetalae</taxon>
        <taxon>asterids</taxon>
        <taxon>lamiids</taxon>
        <taxon>Lamiales</taxon>
        <taxon>Oleaceae</taxon>
        <taxon>Forsythieae</taxon>
        <taxon>Forsythia</taxon>
    </lineage>
</organism>
<feature type="short sequence motif" description="Q motif" evidence="9">
    <location>
        <begin position="9"/>
        <end position="37"/>
    </location>
</feature>
<dbReference type="PROSITE" id="PS00039">
    <property type="entry name" value="DEAD_ATP_HELICASE"/>
    <property type="match status" value="1"/>
</dbReference>
<gene>
    <name evidence="14" type="ORF">Fot_26852</name>
</gene>
<evidence type="ECO:0000259" key="11">
    <source>
        <dbReference type="PROSITE" id="PS51192"/>
    </source>
</evidence>
<comment type="similarity">
    <text evidence="8">Belongs to the DEAD box helicase family. DDX47/RRP3 subfamily.</text>
</comment>
<evidence type="ECO:0000256" key="3">
    <source>
        <dbReference type="ARBA" id="ARBA00022801"/>
    </source>
</evidence>
<dbReference type="GO" id="GO:0005524">
    <property type="term" value="F:ATP binding"/>
    <property type="evidence" value="ECO:0007669"/>
    <property type="project" value="UniProtKB-KW"/>
</dbReference>
<comment type="caution">
    <text evidence="14">The sequence shown here is derived from an EMBL/GenBank/DDBJ whole genome shotgun (WGS) entry which is preliminary data.</text>
</comment>
<keyword evidence="4 10" id="KW-0347">Helicase</keyword>
<evidence type="ECO:0000259" key="13">
    <source>
        <dbReference type="PROSITE" id="PS51195"/>
    </source>
</evidence>
<feature type="domain" description="DEAD-box RNA helicase Q" evidence="13">
    <location>
        <begin position="9"/>
        <end position="37"/>
    </location>
</feature>
<evidence type="ECO:0000259" key="12">
    <source>
        <dbReference type="PROSITE" id="PS51194"/>
    </source>
</evidence>
<evidence type="ECO:0000256" key="8">
    <source>
        <dbReference type="ARBA" id="ARBA00024350"/>
    </source>
</evidence>
<dbReference type="AlphaFoldDB" id="A0ABD1UD16"/>
<feature type="domain" description="DEAD-box RNA helicase Q" evidence="13">
    <location>
        <begin position="54"/>
        <end position="82"/>
    </location>
</feature>
<keyword evidence="2 10" id="KW-0547">Nucleotide-binding</keyword>
<dbReference type="SUPFAM" id="SSF81653">
    <property type="entry name" value="Calcium ATPase, transduction domain A"/>
    <property type="match status" value="1"/>
</dbReference>
<dbReference type="PROSITE" id="PS51194">
    <property type="entry name" value="HELICASE_CTER"/>
    <property type="match status" value="1"/>
</dbReference>
<dbReference type="InterPro" id="IPR050079">
    <property type="entry name" value="DEAD_box_RNA_helicase"/>
</dbReference>
<dbReference type="PROSITE" id="PS51195">
    <property type="entry name" value="Q_MOTIF"/>
    <property type="match status" value="2"/>
</dbReference>
<dbReference type="SMART" id="SM00490">
    <property type="entry name" value="HELICc"/>
    <property type="match status" value="1"/>
</dbReference>
<dbReference type="Gene3D" id="1.20.1110.10">
    <property type="entry name" value="Calcium-transporting ATPase, transmembrane domain"/>
    <property type="match status" value="1"/>
</dbReference>
<dbReference type="PROSITE" id="PS51192">
    <property type="entry name" value="HELICASE_ATP_BIND_1"/>
    <property type="match status" value="1"/>
</dbReference>
<dbReference type="Proteomes" id="UP001604277">
    <property type="component" value="Unassembled WGS sequence"/>
</dbReference>
<dbReference type="GO" id="GO:0005634">
    <property type="term" value="C:nucleus"/>
    <property type="evidence" value="ECO:0007669"/>
    <property type="project" value="UniProtKB-SubCell"/>
</dbReference>
<keyword evidence="15" id="KW-1185">Reference proteome</keyword>